<proteinExistence type="predicted"/>
<evidence type="ECO:0000313" key="3">
    <source>
        <dbReference type="EMBL" id="CCH69235.1"/>
    </source>
</evidence>
<dbReference type="eggNOG" id="COG0451">
    <property type="taxonomic scope" value="Bacteria"/>
</dbReference>
<evidence type="ECO:0000313" key="4">
    <source>
        <dbReference type="Proteomes" id="UP000013167"/>
    </source>
</evidence>
<feature type="region of interest" description="Disordered" evidence="1">
    <location>
        <begin position="300"/>
        <end position="327"/>
    </location>
</feature>
<dbReference type="SUPFAM" id="SSF51735">
    <property type="entry name" value="NAD(P)-binding Rossmann-fold domains"/>
    <property type="match status" value="1"/>
</dbReference>
<dbReference type="InterPro" id="IPR036291">
    <property type="entry name" value="NAD(P)-bd_dom_sf"/>
</dbReference>
<dbReference type="Gene3D" id="3.40.50.720">
    <property type="entry name" value="NAD(P)-binding Rossmann-like Domain"/>
    <property type="match status" value="1"/>
</dbReference>
<protein>
    <submittedName>
        <fullName evidence="3">Putative oxidoreductase</fullName>
    </submittedName>
</protein>
<dbReference type="InterPro" id="IPR001509">
    <property type="entry name" value="Epimerase_deHydtase"/>
</dbReference>
<dbReference type="Proteomes" id="UP000013167">
    <property type="component" value="Unassembled WGS sequence"/>
</dbReference>
<sequence length="327" mass="35561">MEDVKILLLGGTVFLGSAIASQAIARGHDLTCLARGSAEVPDGAAFISRDRERDDALSVVSRHRWDSVIDLTRQPGQARRAVRELDATHWVFVSSLNVYRAFDRLEQDEDSPTVEPLGGDVMADMTEYGSAKVACEDAVRARYPSHTIIRSGLIGGAGDWSGRSGYYPWRFANPSGPEVFVPPDLSFPVALIDVEDLAAWLLTCAEQRTVGTFNATGVTTTLSAVLALAQSVAGSSVPAMAVPDDALKEAGISSWMGPSSLPLWIDDPSWRYFATLDTTRARARGLDTRPLEQTLTAALNYEQERSEPRHTGLTSDDEHRLRNLSEA</sequence>
<name>N0E0P7_9MICO</name>
<organism evidence="3 4">
    <name type="scientific">Phycicoccus elongatus Lp2</name>
    <dbReference type="NCBI Taxonomy" id="1193181"/>
    <lineage>
        <taxon>Bacteria</taxon>
        <taxon>Bacillati</taxon>
        <taxon>Actinomycetota</taxon>
        <taxon>Actinomycetes</taxon>
        <taxon>Micrococcales</taxon>
        <taxon>Intrasporangiaceae</taxon>
        <taxon>Phycicoccus</taxon>
    </lineage>
</organism>
<accession>N0E0P7</accession>
<keyword evidence="4" id="KW-1185">Reference proteome</keyword>
<dbReference type="HOGENOM" id="CLU_061176_2_0_11"/>
<gene>
    <name evidence="3" type="ORF">BN10_140047</name>
</gene>
<dbReference type="AlphaFoldDB" id="N0E0P7"/>
<evidence type="ECO:0000256" key="1">
    <source>
        <dbReference type="SAM" id="MobiDB-lite"/>
    </source>
</evidence>
<reference evidence="3 4" key="1">
    <citation type="journal article" date="2013" name="ISME J.">
        <title>A metabolic model for members of the genus Tetrasphaera involved in enhanced biological phosphorus removal.</title>
        <authorList>
            <person name="Kristiansen R."/>
            <person name="Nguyen H.T.T."/>
            <person name="Saunders A.M."/>
            <person name="Nielsen J.L."/>
            <person name="Wimmer R."/>
            <person name="Le V.Q."/>
            <person name="McIlroy S.J."/>
            <person name="Petrovski S."/>
            <person name="Seviour R.J."/>
            <person name="Calteau A."/>
            <person name="Nielsen K.L."/>
            <person name="Nielsen P.H."/>
        </authorList>
    </citation>
    <scope>NUCLEOTIDE SEQUENCE [LARGE SCALE GENOMIC DNA]</scope>
    <source>
        <strain evidence="3 4">Lp2</strain>
    </source>
</reference>
<dbReference type="STRING" id="1193181.BN10_140047"/>
<dbReference type="EMBL" id="CAIZ01000046">
    <property type="protein sequence ID" value="CCH69235.1"/>
    <property type="molecule type" value="Genomic_DNA"/>
</dbReference>
<comment type="caution">
    <text evidence="3">The sequence shown here is derived from an EMBL/GenBank/DDBJ whole genome shotgun (WGS) entry which is preliminary data.</text>
</comment>
<evidence type="ECO:0000259" key="2">
    <source>
        <dbReference type="Pfam" id="PF01370"/>
    </source>
</evidence>
<feature type="domain" description="NAD-dependent epimerase/dehydratase" evidence="2">
    <location>
        <begin position="6"/>
        <end position="207"/>
    </location>
</feature>
<feature type="compositionally biased region" description="Basic and acidic residues" evidence="1">
    <location>
        <begin position="302"/>
        <end position="327"/>
    </location>
</feature>
<dbReference type="Pfam" id="PF01370">
    <property type="entry name" value="Epimerase"/>
    <property type="match status" value="1"/>
</dbReference>